<dbReference type="EMBL" id="BPLQ01001730">
    <property type="protein sequence ID" value="GIX84567.1"/>
    <property type="molecule type" value="Genomic_DNA"/>
</dbReference>
<reference evidence="1 2" key="1">
    <citation type="submission" date="2021-06" db="EMBL/GenBank/DDBJ databases">
        <title>Caerostris darwini draft genome.</title>
        <authorList>
            <person name="Kono N."/>
            <person name="Arakawa K."/>
        </authorList>
    </citation>
    <scope>NUCLEOTIDE SEQUENCE [LARGE SCALE GENOMIC DNA]</scope>
</reference>
<name>A0AAV4NMV0_9ARAC</name>
<evidence type="ECO:0000313" key="1">
    <source>
        <dbReference type="EMBL" id="GIX84567.1"/>
    </source>
</evidence>
<accession>A0AAV4NMV0</accession>
<proteinExistence type="predicted"/>
<evidence type="ECO:0000313" key="2">
    <source>
        <dbReference type="Proteomes" id="UP001054837"/>
    </source>
</evidence>
<comment type="caution">
    <text evidence="1">The sequence shown here is derived from an EMBL/GenBank/DDBJ whole genome shotgun (WGS) entry which is preliminary data.</text>
</comment>
<protein>
    <submittedName>
        <fullName evidence="1">Uncharacterized protein</fullName>
    </submittedName>
</protein>
<sequence>MPPPGFEPEASGTKDQSASQLAIKPCKDAGDIFPCQILNQVSLIQHFGIRVYHLHTTTTSGGCFRFFPYKNSYQTPAVLKLGGPPSTHTAPVNIPQDETDNFWKLLFHISHLEPAWRLIDS</sequence>
<gene>
    <name evidence="1" type="ORF">CDAR_215901</name>
</gene>
<organism evidence="1 2">
    <name type="scientific">Caerostris darwini</name>
    <dbReference type="NCBI Taxonomy" id="1538125"/>
    <lineage>
        <taxon>Eukaryota</taxon>
        <taxon>Metazoa</taxon>
        <taxon>Ecdysozoa</taxon>
        <taxon>Arthropoda</taxon>
        <taxon>Chelicerata</taxon>
        <taxon>Arachnida</taxon>
        <taxon>Araneae</taxon>
        <taxon>Araneomorphae</taxon>
        <taxon>Entelegynae</taxon>
        <taxon>Araneoidea</taxon>
        <taxon>Araneidae</taxon>
        <taxon>Caerostris</taxon>
    </lineage>
</organism>
<keyword evidence="2" id="KW-1185">Reference proteome</keyword>
<dbReference type="Proteomes" id="UP001054837">
    <property type="component" value="Unassembled WGS sequence"/>
</dbReference>
<dbReference type="AlphaFoldDB" id="A0AAV4NMV0"/>